<dbReference type="AlphaFoldDB" id="A0AB39UTQ1"/>
<evidence type="ECO:0000313" key="2">
    <source>
        <dbReference type="EMBL" id="XDT71382.1"/>
    </source>
</evidence>
<evidence type="ECO:0000259" key="1">
    <source>
        <dbReference type="Pfam" id="PF01863"/>
    </source>
</evidence>
<reference evidence="2" key="1">
    <citation type="submission" date="2024-05" db="EMBL/GenBank/DDBJ databases">
        <title>Genome sequencing of novel strain.</title>
        <authorList>
            <person name="Ganbat D."/>
            <person name="Ganbat S."/>
            <person name="Lee S.-J."/>
        </authorList>
    </citation>
    <scope>NUCLEOTIDE SEQUENCE</scope>
    <source>
        <strain evidence="2">SMD15-11</strain>
    </source>
</reference>
<dbReference type="InterPro" id="IPR053136">
    <property type="entry name" value="UTP_pyrophosphatase-like"/>
</dbReference>
<name>A0AB39UTQ1_9GAMM</name>
<sequence>MAQSIQGAPESIRYIRKPVKRLTIRVRRGGEVVVTIPSAMPQAQVEAFVAEQRDWIARKQQELAQLPADETDMPLSAPERRALLARVEALVARHAPRLQVQVADVRLKTMRTRWGSCNIRARRIWINTRLARYPEICLEAVVVHELVHLIERGHTPRFYALMDRFYPAWREADRLLNGRVPRRAG</sequence>
<feature type="domain" description="YgjP-like metallopeptidase" evidence="1">
    <location>
        <begin position="80"/>
        <end position="177"/>
    </location>
</feature>
<dbReference type="KEGG" id="tcd:AAIA72_11265"/>
<dbReference type="RefSeq" id="WP_369600417.1">
    <property type="nucleotide sequence ID" value="NZ_CP154858.1"/>
</dbReference>
<keyword evidence="2" id="KW-0378">Hydrolase</keyword>
<keyword evidence="2" id="KW-0482">Metalloprotease</keyword>
<dbReference type="EMBL" id="CP154858">
    <property type="protein sequence ID" value="XDT71382.1"/>
    <property type="molecule type" value="Genomic_DNA"/>
</dbReference>
<dbReference type="CDD" id="cd07344">
    <property type="entry name" value="M48_yhfN_like"/>
    <property type="match status" value="1"/>
</dbReference>
<dbReference type="Pfam" id="PF01863">
    <property type="entry name" value="YgjP-like"/>
    <property type="match status" value="2"/>
</dbReference>
<feature type="domain" description="YgjP-like metallopeptidase" evidence="1">
    <location>
        <begin position="20"/>
        <end position="70"/>
    </location>
</feature>
<accession>A0AB39UTQ1</accession>
<dbReference type="EC" id="3.4.-.-" evidence="2"/>
<organism evidence="2">
    <name type="scientific">Thermohahella caldifontis</name>
    <dbReference type="NCBI Taxonomy" id="3142973"/>
    <lineage>
        <taxon>Bacteria</taxon>
        <taxon>Pseudomonadati</taxon>
        <taxon>Pseudomonadota</taxon>
        <taxon>Gammaproteobacteria</taxon>
        <taxon>Oceanospirillales</taxon>
        <taxon>Hahellaceae</taxon>
        <taxon>Thermohahella</taxon>
    </lineage>
</organism>
<dbReference type="PANTHER" id="PTHR30399">
    <property type="entry name" value="UNCHARACTERIZED PROTEIN YGJP"/>
    <property type="match status" value="1"/>
</dbReference>
<keyword evidence="2" id="KW-0645">Protease</keyword>
<protein>
    <submittedName>
        <fullName evidence="2">SprT family zinc-dependent metalloprotease</fullName>
        <ecNumber evidence="2">3.4.-.-</ecNumber>
    </submittedName>
</protein>
<dbReference type="PANTHER" id="PTHR30399:SF1">
    <property type="entry name" value="UTP PYROPHOSPHATASE"/>
    <property type="match status" value="1"/>
</dbReference>
<proteinExistence type="predicted"/>
<dbReference type="GO" id="GO:0008237">
    <property type="term" value="F:metallopeptidase activity"/>
    <property type="evidence" value="ECO:0007669"/>
    <property type="project" value="UniProtKB-KW"/>
</dbReference>
<gene>
    <name evidence="2" type="ORF">AAIA72_11265</name>
</gene>
<dbReference type="Gene3D" id="3.30.2010.10">
    <property type="entry name" value="Metalloproteases ('zincins'), catalytic domain"/>
    <property type="match status" value="1"/>
</dbReference>
<dbReference type="InterPro" id="IPR002725">
    <property type="entry name" value="YgjP-like_metallopeptidase"/>
</dbReference>